<organism evidence="7">
    <name type="scientific">Herbiconiux sp. A18JL235</name>
    <dbReference type="NCBI Taxonomy" id="3152363"/>
    <lineage>
        <taxon>Bacteria</taxon>
        <taxon>Bacillati</taxon>
        <taxon>Actinomycetota</taxon>
        <taxon>Actinomycetes</taxon>
        <taxon>Micrococcales</taxon>
        <taxon>Microbacteriaceae</taxon>
        <taxon>Herbiconiux</taxon>
    </lineage>
</organism>
<gene>
    <name evidence="7" type="ORF">ABFY20_05950</name>
</gene>
<sequence>MTRTSDRTPGRAPGPPAAPRTAPVPLARSVERRFLLLTATRWLPVGLVFGLTVLLPLERGLSLAEVGVLLSVQGFVVLALELPTGGLADALGRRPVLVASGVVAVLSSTLFLVADSFWMFAVALAGQGVFRALDSGPLEAWYVDALHAADPAAPVERGLSRAATVLGVAIAGSALAGGGLVAWAPLGAALSALVLPYLVATTLTAAHAVLIAVLVSEPRRGAGTPAAAGSLAGAGDAEGPGSPEGPAAGARRPAALAALRSLGRGMREVPRSLAAGGRLLTSSPVLRALVLVEVFWSVAMIAFETFTPVSLAGMLGGESSAGAVFGPAAAAAWALFAAGSTLAGFAARRIGVAWTAIAARILNGAFVVVMGLVAGPLGLVAAFWLAYLAHGAGGPMHATLLHREAGPQNRAVVLSINSVVAGGAYSLGLLAMAPLADAVGTAPVFVAAGLVSTVGALLYLPALRRERRMRGGERS</sequence>
<dbReference type="EMBL" id="CP162511">
    <property type="protein sequence ID" value="XDI06642.1"/>
    <property type="molecule type" value="Genomic_DNA"/>
</dbReference>
<evidence type="ECO:0000256" key="6">
    <source>
        <dbReference type="SAM" id="Phobius"/>
    </source>
</evidence>
<evidence type="ECO:0000256" key="3">
    <source>
        <dbReference type="ARBA" id="ARBA00022989"/>
    </source>
</evidence>
<dbReference type="GO" id="GO:0016020">
    <property type="term" value="C:membrane"/>
    <property type="evidence" value="ECO:0007669"/>
    <property type="project" value="UniProtKB-SubCell"/>
</dbReference>
<evidence type="ECO:0000256" key="4">
    <source>
        <dbReference type="ARBA" id="ARBA00023136"/>
    </source>
</evidence>
<feature type="transmembrane region" description="Helical" evidence="6">
    <location>
        <begin position="102"/>
        <end position="125"/>
    </location>
</feature>
<feature type="transmembrane region" description="Helical" evidence="6">
    <location>
        <begin position="442"/>
        <end position="460"/>
    </location>
</feature>
<dbReference type="InterPro" id="IPR011701">
    <property type="entry name" value="MFS"/>
</dbReference>
<dbReference type="PROSITE" id="PS00216">
    <property type="entry name" value="SUGAR_TRANSPORT_1"/>
    <property type="match status" value="1"/>
</dbReference>
<feature type="transmembrane region" description="Helical" evidence="6">
    <location>
        <begin position="412"/>
        <end position="436"/>
    </location>
</feature>
<keyword evidence="4 6" id="KW-0472">Membrane</keyword>
<evidence type="ECO:0000256" key="5">
    <source>
        <dbReference type="SAM" id="MobiDB-lite"/>
    </source>
</evidence>
<dbReference type="AlphaFoldDB" id="A0AB39BKD1"/>
<dbReference type="InterPro" id="IPR005829">
    <property type="entry name" value="Sugar_transporter_CS"/>
</dbReference>
<feature type="region of interest" description="Disordered" evidence="5">
    <location>
        <begin position="225"/>
        <end position="250"/>
    </location>
</feature>
<feature type="transmembrane region" description="Helical" evidence="6">
    <location>
        <begin position="192"/>
        <end position="215"/>
    </location>
</feature>
<dbReference type="InterPro" id="IPR036259">
    <property type="entry name" value="MFS_trans_sf"/>
</dbReference>
<feature type="transmembrane region" description="Helical" evidence="6">
    <location>
        <begin position="62"/>
        <end position="82"/>
    </location>
</feature>
<keyword evidence="3 6" id="KW-1133">Transmembrane helix</keyword>
<feature type="transmembrane region" description="Helical" evidence="6">
    <location>
        <begin position="323"/>
        <end position="345"/>
    </location>
</feature>
<dbReference type="RefSeq" id="WP_368499021.1">
    <property type="nucleotide sequence ID" value="NZ_CP162511.1"/>
</dbReference>
<reference evidence="7" key="1">
    <citation type="submission" date="2024-05" db="EMBL/GenBank/DDBJ databases">
        <title>Herbiconiux sp. A18JL235.</title>
        <authorList>
            <person name="Zhang G."/>
        </authorList>
    </citation>
    <scope>NUCLEOTIDE SEQUENCE</scope>
    <source>
        <strain evidence="7">A18JL235</strain>
    </source>
</reference>
<accession>A0AB39BKD1</accession>
<evidence type="ECO:0000256" key="2">
    <source>
        <dbReference type="ARBA" id="ARBA00022692"/>
    </source>
</evidence>
<feature type="region of interest" description="Disordered" evidence="5">
    <location>
        <begin position="1"/>
        <end position="22"/>
    </location>
</feature>
<dbReference type="GO" id="GO:0022857">
    <property type="term" value="F:transmembrane transporter activity"/>
    <property type="evidence" value="ECO:0007669"/>
    <property type="project" value="InterPro"/>
</dbReference>
<keyword evidence="2 6" id="KW-0812">Transmembrane</keyword>
<dbReference type="Gene3D" id="1.20.1250.20">
    <property type="entry name" value="MFS general substrate transporter like domains"/>
    <property type="match status" value="1"/>
</dbReference>
<protein>
    <submittedName>
        <fullName evidence="7">MFS transporter</fullName>
    </submittedName>
</protein>
<comment type="subcellular location">
    <subcellularLocation>
        <location evidence="1">Membrane</location>
        <topology evidence="1">Multi-pass membrane protein</topology>
    </subcellularLocation>
</comment>
<proteinExistence type="predicted"/>
<dbReference type="InterPro" id="IPR053160">
    <property type="entry name" value="MFS_DHA3_Transporter"/>
</dbReference>
<name>A0AB39BKD1_9MICO</name>
<dbReference type="Pfam" id="PF07690">
    <property type="entry name" value="MFS_1"/>
    <property type="match status" value="1"/>
</dbReference>
<evidence type="ECO:0000313" key="7">
    <source>
        <dbReference type="EMBL" id="XDI06642.1"/>
    </source>
</evidence>
<feature type="transmembrane region" description="Helical" evidence="6">
    <location>
        <begin position="165"/>
        <end position="186"/>
    </location>
</feature>
<dbReference type="PANTHER" id="PTHR23530">
    <property type="entry name" value="TRANSPORT PROTEIN-RELATED"/>
    <property type="match status" value="1"/>
</dbReference>
<evidence type="ECO:0000256" key="1">
    <source>
        <dbReference type="ARBA" id="ARBA00004141"/>
    </source>
</evidence>
<feature type="transmembrane region" description="Helical" evidence="6">
    <location>
        <begin position="34"/>
        <end position="55"/>
    </location>
</feature>
<dbReference type="PANTHER" id="PTHR23530:SF1">
    <property type="entry name" value="PERMEASE, MAJOR FACILITATOR SUPERFAMILY-RELATED"/>
    <property type="match status" value="1"/>
</dbReference>
<dbReference type="SUPFAM" id="SSF103473">
    <property type="entry name" value="MFS general substrate transporter"/>
    <property type="match status" value="1"/>
</dbReference>